<gene>
    <name evidence="1" type="ORF">Mame_02666</name>
</gene>
<accession>A0A1U9Z311</accession>
<dbReference type="AlphaFoldDB" id="A0A1U9Z311"/>
<evidence type="ECO:0000313" key="2">
    <source>
        <dbReference type="Proteomes" id="UP000191135"/>
    </source>
</evidence>
<dbReference type="RefSeq" id="WP_018062980.1">
    <property type="nucleotide sequence ID" value="NZ_AQWH01000002.1"/>
</dbReference>
<dbReference type="Proteomes" id="UP000191135">
    <property type="component" value="Chromosome"/>
</dbReference>
<proteinExistence type="predicted"/>
<dbReference type="KEGG" id="mmed:Mame_02666"/>
<sequence>MCADRKNAILEKVVSQYLGSGDFNGLGVFPLANVSDVEAIRELIAESRLDLVRGDRHPNPHIKAFPAEPIDVQLRKIEADGLEGCLYPSPELLKERKAGASETAPFTRALKEGAPQLSYRAFDLRALEWYRNDPRFDFDVDDIHGRILQKEGTQIADRAVVLDGLEFFEFGFAYDEDMHRAMAAFLRYLHDLPEVLQIEMQKHELPGNYKLHPDFFRTQIMGEFPERISIYNAFLQEKIEINQICVLMRKPKLFRTEAKRISGFGILIRPTKKEFREFALLLDQLLSDDLNRDFFKGDLELNRNLTDEDGNRVTQPKGTIQLLEEWTRKKFRPAEPTGTAEMFSNFRAVRKIRQKPAHTVEENDFDQKYVAEQRNLIIQAFDAVRTLRMILENHPAARDHEVPSYLREAKVWTM</sequence>
<evidence type="ECO:0000313" key="1">
    <source>
        <dbReference type="EMBL" id="AQZ51992.1"/>
    </source>
</evidence>
<dbReference type="OrthoDB" id="2078230at2"/>
<reference evidence="1 2" key="1">
    <citation type="submission" date="2017-03" db="EMBL/GenBank/DDBJ databases">
        <title>Foreign affairs: Plasmid Transfer between Roseobacters and Rhizobia.</title>
        <authorList>
            <person name="Bartling P."/>
            <person name="Bunk B."/>
            <person name="Overmann J."/>
            <person name="Brinkmann H."/>
            <person name="Petersen J."/>
        </authorList>
    </citation>
    <scope>NUCLEOTIDE SEQUENCE [LARGE SCALE GENOMIC DNA]</scope>
    <source>
        <strain evidence="1 2">MACL11</strain>
    </source>
</reference>
<organism evidence="1 2">
    <name type="scientific">Martelella mediterranea DSM 17316</name>
    <dbReference type="NCBI Taxonomy" id="1122214"/>
    <lineage>
        <taxon>Bacteria</taxon>
        <taxon>Pseudomonadati</taxon>
        <taxon>Pseudomonadota</taxon>
        <taxon>Alphaproteobacteria</taxon>
        <taxon>Hyphomicrobiales</taxon>
        <taxon>Aurantimonadaceae</taxon>
        <taxon>Martelella</taxon>
    </lineage>
</organism>
<keyword evidence="2" id="KW-1185">Reference proteome</keyword>
<protein>
    <submittedName>
        <fullName evidence="1">Uncharacterized protein</fullName>
    </submittedName>
</protein>
<dbReference type="EMBL" id="CP020330">
    <property type="protein sequence ID" value="AQZ51992.1"/>
    <property type="molecule type" value="Genomic_DNA"/>
</dbReference>
<name>A0A1U9Z311_9HYPH</name>